<dbReference type="NCBIfam" id="NF010480">
    <property type="entry name" value="PRK13905.1"/>
    <property type="match status" value="1"/>
</dbReference>
<evidence type="ECO:0000256" key="8">
    <source>
        <dbReference type="ARBA" id="ARBA00022630"/>
    </source>
</evidence>
<keyword evidence="13" id="KW-0560">Oxidoreductase</keyword>
<evidence type="ECO:0000256" key="7">
    <source>
        <dbReference type="ARBA" id="ARBA00022618"/>
    </source>
</evidence>
<proteinExistence type="inferred from homology"/>
<keyword evidence="10" id="KW-0521">NADP</keyword>
<dbReference type="EMBL" id="AOII01000038">
    <property type="protein sequence ID" value="ELY79677.1"/>
    <property type="molecule type" value="Genomic_DNA"/>
</dbReference>
<evidence type="ECO:0000256" key="14">
    <source>
        <dbReference type="ARBA" id="ARBA00023306"/>
    </source>
</evidence>
<dbReference type="Pfam" id="PF01565">
    <property type="entry name" value="FAD_binding_4"/>
    <property type="match status" value="1"/>
</dbReference>
<evidence type="ECO:0000256" key="3">
    <source>
        <dbReference type="ARBA" id="ARBA00004496"/>
    </source>
</evidence>
<evidence type="ECO:0000256" key="1">
    <source>
        <dbReference type="ARBA" id="ARBA00001974"/>
    </source>
</evidence>
<dbReference type="InterPro" id="IPR016166">
    <property type="entry name" value="FAD-bd_PCMH"/>
</dbReference>
<organism evidence="18 19">
    <name type="scientific">Natrinema pallidum DSM 3751</name>
    <dbReference type="NCBI Taxonomy" id="1227495"/>
    <lineage>
        <taxon>Archaea</taxon>
        <taxon>Methanobacteriati</taxon>
        <taxon>Methanobacteriota</taxon>
        <taxon>Stenosarchaea group</taxon>
        <taxon>Halobacteria</taxon>
        <taxon>Halobacteriales</taxon>
        <taxon>Natrialbaceae</taxon>
        <taxon>Natrinema</taxon>
    </lineage>
</organism>
<evidence type="ECO:0000256" key="9">
    <source>
        <dbReference type="ARBA" id="ARBA00022827"/>
    </source>
</evidence>
<accession>L9Z1W0</accession>
<evidence type="ECO:0000256" key="11">
    <source>
        <dbReference type="ARBA" id="ARBA00022960"/>
    </source>
</evidence>
<comment type="function">
    <text evidence="2">Cell wall formation.</text>
</comment>
<dbReference type="SUPFAM" id="SSF56176">
    <property type="entry name" value="FAD-binding/transporter-associated domain-like"/>
    <property type="match status" value="1"/>
</dbReference>
<evidence type="ECO:0000256" key="16">
    <source>
        <dbReference type="ARBA" id="ARBA00048914"/>
    </source>
</evidence>
<dbReference type="Pfam" id="PF02873">
    <property type="entry name" value="MurB_C"/>
    <property type="match status" value="1"/>
</dbReference>
<dbReference type="InterPro" id="IPR016169">
    <property type="entry name" value="FAD-bd_PCMH_sub2"/>
</dbReference>
<dbReference type="GO" id="GO:0008762">
    <property type="term" value="F:UDP-N-acetylmuramate dehydrogenase activity"/>
    <property type="evidence" value="ECO:0007669"/>
    <property type="project" value="UniProtKB-EC"/>
</dbReference>
<dbReference type="InterPro" id="IPR006094">
    <property type="entry name" value="Oxid_FAD_bind_N"/>
</dbReference>
<dbReference type="InterPro" id="IPR003170">
    <property type="entry name" value="MurB"/>
</dbReference>
<dbReference type="GO" id="GO:0071949">
    <property type="term" value="F:FAD binding"/>
    <property type="evidence" value="ECO:0007669"/>
    <property type="project" value="InterPro"/>
</dbReference>
<dbReference type="InterPro" id="IPR016167">
    <property type="entry name" value="FAD-bd_PCMH_sub1"/>
</dbReference>
<dbReference type="InterPro" id="IPR036635">
    <property type="entry name" value="MurB_C_sf"/>
</dbReference>
<dbReference type="HAMAP" id="MF_00037">
    <property type="entry name" value="MurB"/>
    <property type="match status" value="1"/>
</dbReference>
<reference evidence="18 19" key="1">
    <citation type="journal article" date="2014" name="PLoS Genet.">
        <title>Phylogenetically driven sequencing of extremely halophilic archaea reveals strategies for static and dynamic osmo-response.</title>
        <authorList>
            <person name="Becker E.A."/>
            <person name="Seitzer P.M."/>
            <person name="Tritt A."/>
            <person name="Larsen D."/>
            <person name="Krusor M."/>
            <person name="Yao A.I."/>
            <person name="Wu D."/>
            <person name="Madern D."/>
            <person name="Eisen J.A."/>
            <person name="Darling A.E."/>
            <person name="Facciotti M.T."/>
        </authorList>
    </citation>
    <scope>NUCLEOTIDE SEQUENCE [LARGE SCALE GENOMIC DNA]</scope>
    <source>
        <strain evidence="18 19">DSM 3751</strain>
    </source>
</reference>
<dbReference type="Gene3D" id="3.90.78.10">
    <property type="entry name" value="UDP-N-acetylenolpyruvoylglucosamine reductase, C-terminal domain"/>
    <property type="match status" value="1"/>
</dbReference>
<evidence type="ECO:0000256" key="5">
    <source>
        <dbReference type="ARBA" id="ARBA00012518"/>
    </source>
</evidence>
<evidence type="ECO:0000256" key="10">
    <source>
        <dbReference type="ARBA" id="ARBA00022857"/>
    </source>
</evidence>
<dbReference type="UniPathway" id="UPA00219"/>
<dbReference type="SUPFAM" id="SSF56194">
    <property type="entry name" value="Uridine diphospho-N-Acetylenolpyruvylglucosamine reductase, MurB, C-terminal domain"/>
    <property type="match status" value="1"/>
</dbReference>
<dbReference type="GO" id="GO:0005829">
    <property type="term" value="C:cytosol"/>
    <property type="evidence" value="ECO:0007669"/>
    <property type="project" value="TreeGrafter"/>
</dbReference>
<keyword evidence="6" id="KW-0963">Cytoplasm</keyword>
<dbReference type="InterPro" id="IPR036318">
    <property type="entry name" value="FAD-bd_PCMH-like_sf"/>
</dbReference>
<evidence type="ECO:0000256" key="12">
    <source>
        <dbReference type="ARBA" id="ARBA00022984"/>
    </source>
</evidence>
<comment type="catalytic activity">
    <reaction evidence="16">
        <text>UDP-N-acetyl-alpha-D-muramate + NADP(+) = UDP-N-acetyl-3-O-(1-carboxyvinyl)-alpha-D-glucosamine + NADPH + H(+)</text>
        <dbReference type="Rhea" id="RHEA:12248"/>
        <dbReference type="ChEBI" id="CHEBI:15378"/>
        <dbReference type="ChEBI" id="CHEBI:57783"/>
        <dbReference type="ChEBI" id="CHEBI:58349"/>
        <dbReference type="ChEBI" id="CHEBI:68483"/>
        <dbReference type="ChEBI" id="CHEBI:70757"/>
        <dbReference type="EC" id="1.3.1.98"/>
    </reaction>
</comment>
<dbReference type="GO" id="GO:0071555">
    <property type="term" value="P:cell wall organization"/>
    <property type="evidence" value="ECO:0007669"/>
    <property type="project" value="UniProtKB-KW"/>
</dbReference>
<dbReference type="InterPro" id="IPR011601">
    <property type="entry name" value="MurB_C"/>
</dbReference>
<evidence type="ECO:0000256" key="2">
    <source>
        <dbReference type="ARBA" id="ARBA00003921"/>
    </source>
</evidence>
<evidence type="ECO:0000259" key="17">
    <source>
        <dbReference type="PROSITE" id="PS51387"/>
    </source>
</evidence>
<evidence type="ECO:0000313" key="19">
    <source>
        <dbReference type="Proteomes" id="UP000011618"/>
    </source>
</evidence>
<protein>
    <recommendedName>
        <fullName evidence="5">UDP-N-acetylmuramate dehydrogenase</fullName>
        <ecNumber evidence="5">1.3.1.98</ecNumber>
    </recommendedName>
</protein>
<keyword evidence="7" id="KW-0132">Cell division</keyword>
<feature type="domain" description="FAD-binding PCMH-type" evidence="17">
    <location>
        <begin position="34"/>
        <end position="221"/>
    </location>
</feature>
<dbReference type="GO" id="GO:0008360">
    <property type="term" value="P:regulation of cell shape"/>
    <property type="evidence" value="ECO:0007669"/>
    <property type="project" value="UniProtKB-KW"/>
</dbReference>
<dbReference type="Proteomes" id="UP000011618">
    <property type="component" value="Unassembled WGS sequence"/>
</dbReference>
<dbReference type="Gene3D" id="3.30.43.10">
    <property type="entry name" value="Uridine Diphospho-n-acetylenolpyruvylglucosamine Reductase, domain 2"/>
    <property type="match status" value="1"/>
</dbReference>
<dbReference type="PATRIC" id="fig|1227495.3.peg.1202"/>
<dbReference type="PANTHER" id="PTHR21071">
    <property type="entry name" value="UDP-N-ACETYLENOLPYRUVOYLGLUCOSAMINE REDUCTASE"/>
    <property type="match status" value="1"/>
</dbReference>
<evidence type="ECO:0000256" key="4">
    <source>
        <dbReference type="ARBA" id="ARBA00004752"/>
    </source>
</evidence>
<comment type="subcellular location">
    <subcellularLocation>
        <location evidence="3">Cytoplasm</location>
    </subcellularLocation>
</comment>
<evidence type="ECO:0000313" key="18">
    <source>
        <dbReference type="EMBL" id="ELY79677.1"/>
    </source>
</evidence>
<comment type="pathway">
    <text evidence="4">Cell wall biogenesis; peptidoglycan biosynthesis.</text>
</comment>
<keyword evidence="15" id="KW-0961">Cell wall biogenesis/degradation</keyword>
<keyword evidence="11" id="KW-0133">Cell shape</keyword>
<dbReference type="eggNOG" id="arCOG00337">
    <property type="taxonomic scope" value="Archaea"/>
</dbReference>
<keyword evidence="9" id="KW-0274">FAD</keyword>
<dbReference type="NCBIfam" id="TIGR00179">
    <property type="entry name" value="murB"/>
    <property type="match status" value="1"/>
</dbReference>
<dbReference type="EC" id="1.3.1.98" evidence="5"/>
<evidence type="ECO:0000256" key="15">
    <source>
        <dbReference type="ARBA" id="ARBA00023316"/>
    </source>
</evidence>
<dbReference type="Gene3D" id="3.30.465.10">
    <property type="match status" value="1"/>
</dbReference>
<dbReference type="GO" id="GO:0051301">
    <property type="term" value="P:cell division"/>
    <property type="evidence" value="ECO:0007669"/>
    <property type="project" value="UniProtKB-KW"/>
</dbReference>
<name>L9Z1W0_9EURY</name>
<evidence type="ECO:0000256" key="6">
    <source>
        <dbReference type="ARBA" id="ARBA00022490"/>
    </source>
</evidence>
<gene>
    <name evidence="18" type="ORF">C487_05983</name>
</gene>
<keyword evidence="14" id="KW-0131">Cell cycle</keyword>
<comment type="cofactor">
    <cofactor evidence="1">
        <name>FAD</name>
        <dbReference type="ChEBI" id="CHEBI:57692"/>
    </cofactor>
</comment>
<keyword evidence="12" id="KW-0573">Peptidoglycan synthesis</keyword>
<dbReference type="PANTHER" id="PTHR21071:SF4">
    <property type="entry name" value="UDP-N-ACETYLENOLPYRUVOYLGLUCOSAMINE REDUCTASE"/>
    <property type="match status" value="1"/>
</dbReference>
<dbReference type="AlphaFoldDB" id="L9Z1W0"/>
<keyword evidence="8" id="KW-0285">Flavoprotein</keyword>
<dbReference type="PROSITE" id="PS51387">
    <property type="entry name" value="FAD_PCMH"/>
    <property type="match status" value="1"/>
</dbReference>
<comment type="caution">
    <text evidence="18">The sequence shown here is derived from an EMBL/GenBank/DDBJ whole genome shotgun (WGS) entry which is preliminary data.</text>
</comment>
<evidence type="ECO:0000256" key="13">
    <source>
        <dbReference type="ARBA" id="ARBA00023002"/>
    </source>
</evidence>
<sequence length="308" mass="33370">MGESPSKKTDMISSLEEFNTIEQEVPLAPYTTWNIGGSAEYFWEPTKDELSDVLRYCEQNHIPVHFLGRGSNVLISSDGVDGLAICTRSSLQGIELQDDVIHAEAGVSMPVLANFAASYEIAGFEHLICIPGSIGAGIAINAGLAAHGRKEIGDSLIDVTVMNRSGTVFKERAEDLELGFRTSNIPDRDLFVLSARFDGSARGTEGEIASEMHTHLRKRKSKQPLSVPTAGSTFKNPSNGKSAGWLIDQAGLKGYQVGGAKVSEVHANWIENTGTATSDDVLDVINHVKRVVDDEFGIELEIEIRVLE</sequence>